<keyword evidence="2" id="KW-1185">Reference proteome</keyword>
<organism evidence="1 2">
    <name type="scientific">Effusibacillus dendaii</name>
    <dbReference type="NCBI Taxonomy" id="2743772"/>
    <lineage>
        <taxon>Bacteria</taxon>
        <taxon>Bacillati</taxon>
        <taxon>Bacillota</taxon>
        <taxon>Bacilli</taxon>
        <taxon>Bacillales</taxon>
        <taxon>Alicyclobacillaceae</taxon>
        <taxon>Effusibacillus</taxon>
    </lineage>
</organism>
<accession>A0A7I8DCL0</accession>
<dbReference type="AlphaFoldDB" id="A0A7I8DCL0"/>
<protein>
    <submittedName>
        <fullName evidence="1">Uncharacterized protein</fullName>
    </submittedName>
</protein>
<proteinExistence type="predicted"/>
<dbReference type="RefSeq" id="WP_200760557.1">
    <property type="nucleotide sequence ID" value="NZ_AP023366.1"/>
</dbReference>
<dbReference type="KEGG" id="eff:skT53_15510"/>
<evidence type="ECO:0000313" key="2">
    <source>
        <dbReference type="Proteomes" id="UP000593802"/>
    </source>
</evidence>
<evidence type="ECO:0000313" key="1">
    <source>
        <dbReference type="EMBL" id="BCJ86566.1"/>
    </source>
</evidence>
<dbReference type="Proteomes" id="UP000593802">
    <property type="component" value="Chromosome"/>
</dbReference>
<name>A0A7I8DCL0_9BACL</name>
<reference evidence="1 2" key="1">
    <citation type="submission" date="2020-08" db="EMBL/GenBank/DDBJ databases">
        <title>Complete Genome Sequence of Effusibacillus dendaii Strain skT53, Isolated from Farmland soil.</title>
        <authorList>
            <person name="Konishi T."/>
            <person name="Kawasaki H."/>
        </authorList>
    </citation>
    <scope>NUCLEOTIDE SEQUENCE [LARGE SCALE GENOMIC DNA]</scope>
    <source>
        <strain evidence="2">skT53</strain>
    </source>
</reference>
<sequence>MCSARQLQCNRLSGPVPVPIGVDETAVIEKIGRPLSESDLIGTIQGQKVAPQTPFLQNRIRTDGQPFELTSGVTAYKWEHAGVRCQLQTRSSDSKQTAELLNCLREWENLRRSTGYLF</sequence>
<dbReference type="EMBL" id="AP023366">
    <property type="protein sequence ID" value="BCJ86566.1"/>
    <property type="molecule type" value="Genomic_DNA"/>
</dbReference>
<gene>
    <name evidence="1" type="ORF">skT53_15510</name>
</gene>